<sequence length="253" mass="26924">MTSPVSTPDIAAAEADAPRADERWAAVSAPHGTAALRYTHWLDAEPRAYEGAPGRWHGEDGRVVGTGLPEEAADVTLSAGEHLDVGALRLKAINRGGAPALRVFDPETPGRTSLRGILSFPHDDAWAIPGVFHPAAEGQSIVIESVDGYEREEPAVGTIALSVGGESVELTVWGDLEDELEAVIADGTSNVDAYRFRFLPIDVPAADGSVTVDFNRAYLPPCAFSDHYVCPLPPLNNRLAVRVEAGERIADRA</sequence>
<keyword evidence="2" id="KW-1185">Reference proteome</keyword>
<dbReference type="PANTHER" id="PTHR41913">
    <property type="entry name" value="DUF1684 DOMAIN-CONTAINING PROTEIN"/>
    <property type="match status" value="1"/>
</dbReference>
<accession>A0A543EUA1</accession>
<evidence type="ECO:0000313" key="2">
    <source>
        <dbReference type="Proteomes" id="UP000320235"/>
    </source>
</evidence>
<protein>
    <recommendedName>
        <fullName evidence="3">DUF1684 domain-containing protein</fullName>
    </recommendedName>
</protein>
<comment type="caution">
    <text evidence="1">The sequence shown here is derived from an EMBL/GenBank/DDBJ whole genome shotgun (WGS) entry which is preliminary data.</text>
</comment>
<dbReference type="AlphaFoldDB" id="A0A543EUA1"/>
<proteinExistence type="predicted"/>
<dbReference type="Proteomes" id="UP000320235">
    <property type="component" value="Unassembled WGS sequence"/>
</dbReference>
<gene>
    <name evidence="1" type="ORF">FB391_2613</name>
</gene>
<organism evidence="1 2">
    <name type="scientific">Microbacterium kyungheense</name>
    <dbReference type="NCBI Taxonomy" id="1263636"/>
    <lineage>
        <taxon>Bacteria</taxon>
        <taxon>Bacillati</taxon>
        <taxon>Actinomycetota</taxon>
        <taxon>Actinomycetes</taxon>
        <taxon>Micrococcales</taxon>
        <taxon>Microbacteriaceae</taxon>
        <taxon>Microbacterium</taxon>
    </lineage>
</organism>
<dbReference type="RefSeq" id="WP_141894926.1">
    <property type="nucleotide sequence ID" value="NZ_BAABLH010000002.1"/>
</dbReference>
<name>A0A543EUA1_9MICO</name>
<evidence type="ECO:0008006" key="3">
    <source>
        <dbReference type="Google" id="ProtNLM"/>
    </source>
</evidence>
<dbReference type="OrthoDB" id="5493262at2"/>
<dbReference type="EMBL" id="VFPE01000003">
    <property type="protein sequence ID" value="TQM25153.1"/>
    <property type="molecule type" value="Genomic_DNA"/>
</dbReference>
<evidence type="ECO:0000313" key="1">
    <source>
        <dbReference type="EMBL" id="TQM25153.1"/>
    </source>
</evidence>
<reference evidence="1 2" key="1">
    <citation type="submission" date="2019-06" db="EMBL/GenBank/DDBJ databases">
        <title>Sequencing the genomes of 1000 actinobacteria strains.</title>
        <authorList>
            <person name="Klenk H.-P."/>
        </authorList>
    </citation>
    <scope>NUCLEOTIDE SEQUENCE [LARGE SCALE GENOMIC DNA]</scope>
    <source>
        <strain evidence="1 2">DSM 105492</strain>
    </source>
</reference>
<dbReference type="Pfam" id="PF07920">
    <property type="entry name" value="DUF1684"/>
    <property type="match status" value="1"/>
</dbReference>
<dbReference type="InterPro" id="IPR012467">
    <property type="entry name" value="DUF1684"/>
</dbReference>
<dbReference type="PANTHER" id="PTHR41913:SF1">
    <property type="entry name" value="DUF1684 DOMAIN-CONTAINING PROTEIN"/>
    <property type="match status" value="1"/>
</dbReference>